<evidence type="ECO:0000313" key="3">
    <source>
        <dbReference type="Proteomes" id="UP000663829"/>
    </source>
</evidence>
<reference evidence="1" key="1">
    <citation type="submission" date="2021-02" db="EMBL/GenBank/DDBJ databases">
        <authorList>
            <person name="Nowell W R."/>
        </authorList>
    </citation>
    <scope>NUCLEOTIDE SEQUENCE</scope>
</reference>
<dbReference type="EMBL" id="CAJNOQ010020813">
    <property type="protein sequence ID" value="CAF1475962.1"/>
    <property type="molecule type" value="Genomic_DNA"/>
</dbReference>
<proteinExistence type="predicted"/>
<evidence type="ECO:0000313" key="2">
    <source>
        <dbReference type="EMBL" id="CAF4342089.1"/>
    </source>
</evidence>
<dbReference type="Proteomes" id="UP000681722">
    <property type="component" value="Unassembled WGS sequence"/>
</dbReference>
<evidence type="ECO:0000313" key="1">
    <source>
        <dbReference type="EMBL" id="CAF1475962.1"/>
    </source>
</evidence>
<organism evidence="1 3">
    <name type="scientific">Didymodactylos carnosus</name>
    <dbReference type="NCBI Taxonomy" id="1234261"/>
    <lineage>
        <taxon>Eukaryota</taxon>
        <taxon>Metazoa</taxon>
        <taxon>Spiralia</taxon>
        <taxon>Gnathifera</taxon>
        <taxon>Rotifera</taxon>
        <taxon>Eurotatoria</taxon>
        <taxon>Bdelloidea</taxon>
        <taxon>Philodinida</taxon>
        <taxon>Philodinidae</taxon>
        <taxon>Didymodactylos</taxon>
    </lineage>
</organism>
<dbReference type="EMBL" id="CAJOBC010086285">
    <property type="protein sequence ID" value="CAF4342089.1"/>
    <property type="molecule type" value="Genomic_DNA"/>
</dbReference>
<sequence>MNIRNELRKLAASTTGQININENQIDEVCQYLQMYQYCNFIPILLNCITSFGIIDDQDEVITTLQTFISENRSTSNNIADTSKTLNNIFRGLTNQHMTLIKIVVQYSPLVIMFKKYELHSQNGRRRFLELRDNLTTQFQLQERNNLVLNALIIIHTVCEPFCLKAQSLSQFLSRIQKLNNVDESLNQLDICYKNLQLINGWLSSDSSSLENAIIIMEYLYKTGTIYVFLKHLVGEKSYFEIRYYLEPHDSDSTDQDHESPPKKKTHQIMSMTDFADHKRQLTFCNVDVSDVAQKKIMLVQQLKLLKRLENLFSSLISLENQGHPQYQDQCIVYTIGDNSRALASILQSLKDTEVHVGDESREQFQIAKQNELKSVLDS</sequence>
<gene>
    <name evidence="1" type="ORF">GPM918_LOCUS35635</name>
    <name evidence="2" type="ORF">SRO942_LOCUS36355</name>
</gene>
<comment type="caution">
    <text evidence="1">The sequence shown here is derived from an EMBL/GenBank/DDBJ whole genome shotgun (WGS) entry which is preliminary data.</text>
</comment>
<protein>
    <submittedName>
        <fullName evidence="1">Uncharacterized protein</fullName>
    </submittedName>
</protein>
<keyword evidence="3" id="KW-1185">Reference proteome</keyword>
<name>A0A815REG6_9BILA</name>
<dbReference type="AlphaFoldDB" id="A0A815REG6"/>
<accession>A0A815REG6</accession>
<dbReference type="Proteomes" id="UP000663829">
    <property type="component" value="Unassembled WGS sequence"/>
</dbReference>